<dbReference type="GO" id="GO:0004523">
    <property type="term" value="F:RNA-DNA hybrid ribonuclease activity"/>
    <property type="evidence" value="ECO:0007669"/>
    <property type="project" value="InterPro"/>
</dbReference>
<sequence length="136" mass="15275">MPRYWTLGENQVPDRPGPYLYQHLGERSGPFLYEEDRVPPCIKRLRQIMILLSIRSSGGLDPSPCRAPVMDWVPTTGLSPLEIESDAAVVVGWIVDSKRSESDMGLVVDSIRLLLQDLSSCVIKSIFRRANNVAYT</sequence>
<protein>
    <recommendedName>
        <fullName evidence="1">RNase H type-1 domain-containing protein</fullName>
    </recommendedName>
</protein>
<dbReference type="EMBL" id="JAJSOW010000003">
    <property type="protein sequence ID" value="KAI9194474.1"/>
    <property type="molecule type" value="Genomic_DNA"/>
</dbReference>
<proteinExistence type="predicted"/>
<name>A0AAD5JLV9_ACENE</name>
<dbReference type="AlphaFoldDB" id="A0AAD5JLV9"/>
<dbReference type="Proteomes" id="UP001064489">
    <property type="component" value="Chromosome 1"/>
</dbReference>
<evidence type="ECO:0000259" key="1">
    <source>
        <dbReference type="Pfam" id="PF13456"/>
    </source>
</evidence>
<comment type="caution">
    <text evidence="2">The sequence shown here is derived from an EMBL/GenBank/DDBJ whole genome shotgun (WGS) entry which is preliminary data.</text>
</comment>
<gene>
    <name evidence="2" type="ORF">LWI28_006350</name>
</gene>
<evidence type="ECO:0000313" key="3">
    <source>
        <dbReference type="Proteomes" id="UP001064489"/>
    </source>
</evidence>
<reference evidence="2" key="1">
    <citation type="journal article" date="2022" name="Plant J.">
        <title>Strategies of tolerance reflected in two North American maple genomes.</title>
        <authorList>
            <person name="McEvoy S.L."/>
            <person name="Sezen U.U."/>
            <person name="Trouern-Trend A."/>
            <person name="McMahon S.M."/>
            <person name="Schaberg P.G."/>
            <person name="Yang J."/>
            <person name="Wegrzyn J.L."/>
            <person name="Swenson N.G."/>
        </authorList>
    </citation>
    <scope>NUCLEOTIDE SEQUENCE</scope>
    <source>
        <strain evidence="2">91603</strain>
    </source>
</reference>
<accession>A0AAD5JLV9</accession>
<keyword evidence="3" id="KW-1185">Reference proteome</keyword>
<dbReference type="InterPro" id="IPR002156">
    <property type="entry name" value="RNaseH_domain"/>
</dbReference>
<organism evidence="2 3">
    <name type="scientific">Acer negundo</name>
    <name type="common">Box elder</name>
    <dbReference type="NCBI Taxonomy" id="4023"/>
    <lineage>
        <taxon>Eukaryota</taxon>
        <taxon>Viridiplantae</taxon>
        <taxon>Streptophyta</taxon>
        <taxon>Embryophyta</taxon>
        <taxon>Tracheophyta</taxon>
        <taxon>Spermatophyta</taxon>
        <taxon>Magnoliopsida</taxon>
        <taxon>eudicotyledons</taxon>
        <taxon>Gunneridae</taxon>
        <taxon>Pentapetalae</taxon>
        <taxon>rosids</taxon>
        <taxon>malvids</taxon>
        <taxon>Sapindales</taxon>
        <taxon>Sapindaceae</taxon>
        <taxon>Hippocastanoideae</taxon>
        <taxon>Acereae</taxon>
        <taxon>Acer</taxon>
    </lineage>
</organism>
<dbReference type="GO" id="GO:0003676">
    <property type="term" value="F:nucleic acid binding"/>
    <property type="evidence" value="ECO:0007669"/>
    <property type="project" value="InterPro"/>
</dbReference>
<dbReference type="Pfam" id="PF13456">
    <property type="entry name" value="RVT_3"/>
    <property type="match status" value="1"/>
</dbReference>
<feature type="domain" description="RNase H type-1" evidence="1">
    <location>
        <begin position="75"/>
        <end position="136"/>
    </location>
</feature>
<evidence type="ECO:0000313" key="2">
    <source>
        <dbReference type="EMBL" id="KAI9194474.1"/>
    </source>
</evidence>
<reference evidence="2" key="2">
    <citation type="submission" date="2023-02" db="EMBL/GenBank/DDBJ databases">
        <authorList>
            <person name="Swenson N.G."/>
            <person name="Wegrzyn J.L."/>
            <person name="Mcevoy S.L."/>
        </authorList>
    </citation>
    <scope>NUCLEOTIDE SEQUENCE</scope>
    <source>
        <strain evidence="2">91603</strain>
        <tissue evidence="2">Leaf</tissue>
    </source>
</reference>